<feature type="region of interest" description="Disordered" evidence="1">
    <location>
        <begin position="549"/>
        <end position="672"/>
    </location>
</feature>
<evidence type="ECO:0000313" key="3">
    <source>
        <dbReference type="Proteomes" id="UP000039865"/>
    </source>
</evidence>
<feature type="compositionally biased region" description="Polar residues" evidence="1">
    <location>
        <begin position="16"/>
        <end position="37"/>
    </location>
</feature>
<feature type="region of interest" description="Disordered" evidence="1">
    <location>
        <begin position="1550"/>
        <end position="1609"/>
    </location>
</feature>
<feature type="region of interest" description="Disordered" evidence="1">
    <location>
        <begin position="775"/>
        <end position="799"/>
    </location>
</feature>
<feature type="compositionally biased region" description="Polar residues" evidence="1">
    <location>
        <begin position="898"/>
        <end position="912"/>
    </location>
</feature>
<feature type="region of interest" description="Disordered" evidence="1">
    <location>
        <begin position="184"/>
        <end position="207"/>
    </location>
</feature>
<feature type="compositionally biased region" description="Low complexity" evidence="1">
    <location>
        <begin position="872"/>
        <end position="890"/>
    </location>
</feature>
<evidence type="ECO:0000313" key="2">
    <source>
        <dbReference type="EMBL" id="CDW88617.1"/>
    </source>
</evidence>
<feature type="compositionally biased region" description="Low complexity" evidence="1">
    <location>
        <begin position="654"/>
        <end position="668"/>
    </location>
</feature>
<proteinExistence type="predicted"/>
<dbReference type="OrthoDB" id="298244at2759"/>
<dbReference type="EMBL" id="CCKQ01016747">
    <property type="protein sequence ID" value="CDW88617.1"/>
    <property type="molecule type" value="Genomic_DNA"/>
</dbReference>
<feature type="region of interest" description="Disordered" evidence="1">
    <location>
        <begin position="1750"/>
        <end position="1774"/>
    </location>
</feature>
<feature type="compositionally biased region" description="Low complexity" evidence="1">
    <location>
        <begin position="1583"/>
        <end position="1608"/>
    </location>
</feature>
<sequence>MNSHTNQQQQNQQQNTIQGSSKDFQGESMHSNQQNKQDPYDYQVDLGSIGGMQAQRSRANGQSENYNVHVQGDNNNYQSSMMENKKDELKSKQLIMVDRNVAHKRRSIENKDAIMAGSRPRELVSSVEFSTQNRQLIQGAKSAMSNYGSTTTATQGQTATNAQNVINNQNIKQINKNAKVERDPVMEQSQQQFQPGKQRSLAKSQSQNKLMLVSQEALMNKNNMMMQYQDIIYSQAEGGSNGQHQAQDKNSFYKDPVTGQNNNQIQDLLYKQHMQYSATGAMQGAQKGWRLKIINHNSLLSKMTSNTDCTLCNKTVAGGMISLSVLPNQCSALYCSKDDHHGMLIQNHLSKKYSSNREYYNLKIVNDLIYNENTHIVSIFKDYLILDDINEFLKRSYSQSETKGRLPKLCCFYEKYSQVFPNYVVLPESKYMFKNIQRKQKLIDEQYQLQEELAKKQHQTLLDEDKLFDTKFYNSYYSNMGDLSMSKKQYEDQAKQISVYAGKKQSTRIDQMKIEELVDRFLMKDSESNIQLLTSVALDFSGFTNSFINPSQHSMQRMSQEKTPNKSSQKPQNLQPISHTRANNQQAQTQLKHGSTKTLAQTGSTTNLNSNANNANTGGKKSLESSKKIQPQSSTGNLLTQNPNSQQPTKKQKNSFNNNQQTANQQQQKGAMPKLDSLKINQMPATNQDSNKNTPRIQKANAIANNILSNQDFNSQKPVIQTSPGTKEAIDNYLHNCNLDMQEELLLRSGQKMQIDPHFQTQKLNVGPLLSPSNQNANNLLESPQLKSPNGLNNINKNINQAGSSSSLLANQQHFQHSLNTNNNRQAMKSQCIIPTMQQITSMKKTTRLSNGNGNGGNSSSNIQASSINNNLNRQVNNNNNNNNNNQRKNISPMPVANNPQVQGTASRNQQVNTNSTQKSQKSQTTHTKYLSGGNDQYQKLLGLNPQTNINIQQNSYASNYDTLNSHLIQSSSKKANILHQQRSKQELAQDIPQGTIYSQASHQKQNQPAILQQPDFNDHADNEAVTGEDCDDFGIADERFASPDGGIVFQTIDDNMNPIITQGRKSLEGAGFTAGKQTQQQMLLLTSSEDKLFSQSNNYDQIKKHLEQYITINPQTTQGNQGPSLPSNHTMTFDAQSQISNSKKYSANNLQSIEKYDEVKQSINSATISSGSQGNYQQQNSQEQSRNNATGQKPFESMKQKIRGVYDGGNQNTEPPSVQSANKTPNKSSTHSKKSTAHLHAGSNNNIVSGQQNMGIQNNRMSIESNNFLMMAQNANNQGGVPLSSTSANGRQLSFSQTSFTNNANNYRSITNLQQRKGSNINTKELSIESKRLSGQHRQSFKDLSQQSQQQVQTTITDQNKIIKRSATGKNLNLQDGNAHSQTFGQFQSNFGSGNLSNPTFISQQNSNGKYQTAVQSHQQQNSANQLNALTQQQQQIQSAQAANTVRVMTPSYSLASLTKLISPTTTTSPLTMTVTVNGNNQAINRKQVVSKGKQSALGVHPQNYHPHNPAQQSNLTSSQSQNFLLSDKNSKLITSSTLSQKGIISSKASVKSSNMRQNNTASASQHPIQISNTISQKLGRHQISQQQNNQLSLQQVSQSQHTLQQTPRGAQLNPIGQLNQQIVVSQQQQIYENSQNLSCTVSTENNSSKSYKFIYIAAKAIESNKHPKFMRTIEEHSNSTTTNQGPTYNTMLSATLGNQRTGQTLANSISQAQLDTKSKQKIQTVVNSNQASIKRVSGNSQTLSQSASVSHFKSPSTQINSKKQLQGRYLHM</sequence>
<dbReference type="InParanoid" id="A0A078B5N5"/>
<feature type="compositionally biased region" description="Polar residues" evidence="1">
    <location>
        <begin position="549"/>
        <end position="558"/>
    </location>
</feature>
<feature type="region of interest" description="Disordered" evidence="1">
    <location>
        <begin position="872"/>
        <end position="934"/>
    </location>
</feature>
<reference evidence="2 3" key="1">
    <citation type="submission" date="2014-06" db="EMBL/GenBank/DDBJ databases">
        <authorList>
            <person name="Swart Estienne"/>
        </authorList>
    </citation>
    <scope>NUCLEOTIDE SEQUENCE [LARGE SCALE GENOMIC DNA]</scope>
    <source>
        <strain evidence="2 3">130c</strain>
    </source>
</reference>
<dbReference type="Proteomes" id="UP000039865">
    <property type="component" value="Unassembled WGS sequence"/>
</dbReference>
<feature type="compositionally biased region" description="Low complexity" evidence="1">
    <location>
        <begin position="1170"/>
        <end position="1189"/>
    </location>
</feature>
<feature type="compositionally biased region" description="Polar residues" evidence="1">
    <location>
        <begin position="628"/>
        <end position="649"/>
    </location>
</feature>
<name>A0A078B5N5_STYLE</name>
<dbReference type="OMA" id="FENHEDG"/>
<feature type="region of interest" description="Disordered" evidence="1">
    <location>
        <begin position="1"/>
        <end position="45"/>
    </location>
</feature>
<feature type="region of interest" description="Disordered" evidence="1">
    <location>
        <begin position="1168"/>
        <end position="1254"/>
    </location>
</feature>
<feature type="compositionally biased region" description="Polar residues" evidence="1">
    <location>
        <begin position="1550"/>
        <end position="1578"/>
    </location>
</feature>
<feature type="compositionally biased region" description="Polar residues" evidence="1">
    <location>
        <begin position="565"/>
        <end position="601"/>
    </location>
</feature>
<feature type="compositionally biased region" description="Low complexity" evidence="1">
    <location>
        <begin position="1"/>
        <end position="15"/>
    </location>
</feature>
<feature type="compositionally biased region" description="Polar residues" evidence="1">
    <location>
        <begin position="1750"/>
        <end position="1766"/>
    </location>
</feature>
<feature type="compositionally biased region" description="Polar residues" evidence="1">
    <location>
        <begin position="1337"/>
        <end position="1346"/>
    </location>
</feature>
<accession>A0A078B5N5</accession>
<evidence type="ECO:0000256" key="1">
    <source>
        <dbReference type="SAM" id="MobiDB-lite"/>
    </source>
</evidence>
<feature type="compositionally biased region" description="Polar residues" evidence="1">
    <location>
        <begin position="1243"/>
        <end position="1254"/>
    </location>
</feature>
<organism evidence="2 3">
    <name type="scientific">Stylonychia lemnae</name>
    <name type="common">Ciliate</name>
    <dbReference type="NCBI Taxonomy" id="5949"/>
    <lineage>
        <taxon>Eukaryota</taxon>
        <taxon>Sar</taxon>
        <taxon>Alveolata</taxon>
        <taxon>Ciliophora</taxon>
        <taxon>Intramacronucleata</taxon>
        <taxon>Spirotrichea</taxon>
        <taxon>Stichotrichia</taxon>
        <taxon>Sporadotrichida</taxon>
        <taxon>Oxytrichidae</taxon>
        <taxon>Stylonychinae</taxon>
        <taxon>Stylonychia</taxon>
    </lineage>
</organism>
<feature type="compositionally biased region" description="Low complexity" evidence="1">
    <location>
        <begin position="602"/>
        <end position="619"/>
    </location>
</feature>
<gene>
    <name evidence="2" type="primary">Contig2528.g2725</name>
    <name evidence="2" type="ORF">STYLEM_17739</name>
</gene>
<feature type="compositionally biased region" description="Polar residues" evidence="1">
    <location>
        <begin position="775"/>
        <end position="788"/>
    </location>
</feature>
<feature type="compositionally biased region" description="Low complexity" evidence="1">
    <location>
        <begin position="913"/>
        <end position="929"/>
    </location>
</feature>
<feature type="compositionally biased region" description="Polar residues" evidence="1">
    <location>
        <begin position="1210"/>
        <end position="1223"/>
    </location>
</feature>
<protein>
    <submittedName>
        <fullName evidence="2">Uncharacterized protein</fullName>
    </submittedName>
</protein>
<feature type="compositionally biased region" description="Polar residues" evidence="1">
    <location>
        <begin position="187"/>
        <end position="207"/>
    </location>
</feature>
<keyword evidence="3" id="KW-1185">Reference proteome</keyword>
<feature type="compositionally biased region" description="Low complexity" evidence="1">
    <location>
        <begin position="790"/>
        <end position="799"/>
    </location>
</feature>
<feature type="region of interest" description="Disordered" evidence="1">
    <location>
        <begin position="1494"/>
        <end position="1521"/>
    </location>
</feature>
<feature type="region of interest" description="Disordered" evidence="1">
    <location>
        <begin position="1335"/>
        <end position="1354"/>
    </location>
</feature>